<organism evidence="6 7">
    <name type="scientific">Streptomyces broussonetiae</name>
    <dbReference type="NCBI Taxonomy" id="2686304"/>
    <lineage>
        <taxon>Bacteria</taxon>
        <taxon>Bacillati</taxon>
        <taxon>Actinomycetota</taxon>
        <taxon>Actinomycetes</taxon>
        <taxon>Kitasatosporales</taxon>
        <taxon>Streptomycetaceae</taxon>
        <taxon>Streptomyces</taxon>
    </lineage>
</organism>
<gene>
    <name evidence="6" type="ORF">GQF42_15225</name>
</gene>
<dbReference type="InterPro" id="IPR041698">
    <property type="entry name" value="Methyltransf_25"/>
</dbReference>
<protein>
    <submittedName>
        <fullName evidence="6">Methyltransferase domain-containing protein</fullName>
    </submittedName>
</protein>
<accession>A0A6I6N6B0</accession>
<dbReference type="InterPro" id="IPR029063">
    <property type="entry name" value="SAM-dependent_MTases_sf"/>
</dbReference>
<evidence type="ECO:0000256" key="2">
    <source>
        <dbReference type="ARBA" id="ARBA00022679"/>
    </source>
</evidence>
<keyword evidence="4" id="KW-0175">Coiled coil</keyword>
<dbReference type="SUPFAM" id="SSF53335">
    <property type="entry name" value="S-adenosyl-L-methionine-dependent methyltransferases"/>
    <property type="match status" value="1"/>
</dbReference>
<evidence type="ECO:0000256" key="3">
    <source>
        <dbReference type="ARBA" id="ARBA00022691"/>
    </source>
</evidence>
<dbReference type="EMBL" id="CP047020">
    <property type="protein sequence ID" value="QHA04455.1"/>
    <property type="molecule type" value="Genomic_DNA"/>
</dbReference>
<proteinExistence type="predicted"/>
<feature type="coiled-coil region" evidence="4">
    <location>
        <begin position="83"/>
        <end position="115"/>
    </location>
</feature>
<dbReference type="PANTHER" id="PTHR43464">
    <property type="entry name" value="METHYLTRANSFERASE"/>
    <property type="match status" value="1"/>
</dbReference>
<feature type="domain" description="Methyltransferase" evidence="5">
    <location>
        <begin position="57"/>
        <end position="152"/>
    </location>
</feature>
<evidence type="ECO:0000259" key="5">
    <source>
        <dbReference type="Pfam" id="PF13649"/>
    </source>
</evidence>
<dbReference type="GO" id="GO:0032259">
    <property type="term" value="P:methylation"/>
    <property type="evidence" value="ECO:0007669"/>
    <property type="project" value="UniProtKB-KW"/>
</dbReference>
<evidence type="ECO:0000256" key="1">
    <source>
        <dbReference type="ARBA" id="ARBA00022603"/>
    </source>
</evidence>
<dbReference type="Pfam" id="PF13649">
    <property type="entry name" value="Methyltransf_25"/>
    <property type="match status" value="1"/>
</dbReference>
<evidence type="ECO:0000313" key="6">
    <source>
        <dbReference type="EMBL" id="QHA04455.1"/>
    </source>
</evidence>
<evidence type="ECO:0000313" key="7">
    <source>
        <dbReference type="Proteomes" id="UP000436138"/>
    </source>
</evidence>
<dbReference type="PANTHER" id="PTHR43464:SF19">
    <property type="entry name" value="UBIQUINONE BIOSYNTHESIS O-METHYLTRANSFERASE, MITOCHONDRIAL"/>
    <property type="match status" value="1"/>
</dbReference>
<dbReference type="Gene3D" id="3.40.50.150">
    <property type="entry name" value="Vaccinia Virus protein VP39"/>
    <property type="match status" value="1"/>
</dbReference>
<dbReference type="KEGG" id="sbro:GQF42_15225"/>
<sequence length="290" mass="31068">MPDNESNPAAAFKAQQERNWHELSAGWDKWYELFERGAEPVTRSLLEGAGLTAGSSVLDIGSGTGQPALAIAAQVPEGRVVGVDQAEGMLAVARRRAAELRLDNVEFLRQDAEELDVEAGAYDAVVSRWGLMFLPDADRVLHTALRALKPGGSCTVSVWGTAPQVPMLSLAFGVAAARLGLPAPPPGLPGPFSMADSEALCARFTKAGFTDVTAEEHRIVFRPQTVEEFVEFSWDLLPGWLRAKLAETFGDERDERTVQAVATAAREFESDGGGLAVPCVAHCVRAVKPS</sequence>
<keyword evidence="3" id="KW-0949">S-adenosyl-L-methionine</keyword>
<dbReference type="Proteomes" id="UP000436138">
    <property type="component" value="Chromosome"/>
</dbReference>
<dbReference type="GO" id="GO:0008168">
    <property type="term" value="F:methyltransferase activity"/>
    <property type="evidence" value="ECO:0007669"/>
    <property type="project" value="UniProtKB-KW"/>
</dbReference>
<reference evidence="6 7" key="1">
    <citation type="submission" date="2019-12" db="EMBL/GenBank/DDBJ databases">
        <title>Streptomyces sp. strain T44 isolated from rhizosphere soil of Broussonetia papyrifera.</title>
        <authorList>
            <person name="Mo P."/>
        </authorList>
    </citation>
    <scope>NUCLEOTIDE SEQUENCE [LARGE SCALE GENOMIC DNA]</scope>
    <source>
        <strain evidence="6 7">T44</strain>
    </source>
</reference>
<dbReference type="AlphaFoldDB" id="A0A6I6N6B0"/>
<keyword evidence="1 6" id="KW-0489">Methyltransferase</keyword>
<dbReference type="RefSeq" id="WP_158920179.1">
    <property type="nucleotide sequence ID" value="NZ_CP047020.1"/>
</dbReference>
<name>A0A6I6N6B0_9ACTN</name>
<keyword evidence="7" id="KW-1185">Reference proteome</keyword>
<evidence type="ECO:0000256" key="4">
    <source>
        <dbReference type="SAM" id="Coils"/>
    </source>
</evidence>
<keyword evidence="2 6" id="KW-0808">Transferase</keyword>
<dbReference type="CDD" id="cd02440">
    <property type="entry name" value="AdoMet_MTases"/>
    <property type="match status" value="1"/>
</dbReference>